<dbReference type="Proteomes" id="UP000192441">
    <property type="component" value="Unassembled WGS sequence"/>
</dbReference>
<evidence type="ECO:0000313" key="1">
    <source>
        <dbReference type="EMBL" id="BBZ09824.1"/>
    </source>
</evidence>
<reference evidence="1" key="3">
    <citation type="submission" date="2020-02" db="EMBL/GenBank/DDBJ databases">
        <authorList>
            <person name="Matsumoto Y."/>
            <person name="Kinjo T."/>
            <person name="Motooka D."/>
            <person name="Nabeya D."/>
            <person name="Jung N."/>
            <person name="Uechi K."/>
            <person name="Horii T."/>
            <person name="Iida T."/>
            <person name="Fujita J."/>
            <person name="Nakamura S."/>
        </authorList>
    </citation>
    <scope>NUCLEOTIDE SEQUENCE</scope>
    <source>
        <strain evidence="1">JCM 12687</strain>
    </source>
</reference>
<evidence type="ECO:0000313" key="5">
    <source>
        <dbReference type="Proteomes" id="UP000467379"/>
    </source>
</evidence>
<gene>
    <name evidence="3" type="ORF">BST20_01915</name>
    <name evidence="1" type="ORF">MBRA_00190</name>
    <name evidence="2" type="ORF">MBRA_00910</name>
</gene>
<name>A0A7I7VX61_9MYCO</name>
<dbReference type="EMBL" id="AP022606">
    <property type="protein sequence ID" value="BBZ09824.1"/>
    <property type="molecule type" value="Genomic_DNA"/>
</dbReference>
<evidence type="ECO:0000313" key="4">
    <source>
        <dbReference type="Proteomes" id="UP000192441"/>
    </source>
</evidence>
<dbReference type="Proteomes" id="UP000467379">
    <property type="component" value="Chromosome"/>
</dbReference>
<dbReference type="OrthoDB" id="9917505at2"/>
<dbReference type="EMBL" id="MVHM01000001">
    <property type="protein sequence ID" value="ORA40928.1"/>
    <property type="molecule type" value="Genomic_DNA"/>
</dbReference>
<accession>A0A7I7VX61</accession>
<reference evidence="3 4" key="1">
    <citation type="submission" date="2016-12" db="EMBL/GenBank/DDBJ databases">
        <title>The new phylogeny of genus Mycobacterium.</title>
        <authorList>
            <person name="Tortoli E."/>
            <person name="Trovato A."/>
            <person name="Cirillo D.M."/>
        </authorList>
    </citation>
    <scope>NUCLEOTIDE SEQUENCE [LARGE SCALE GENOMIC DNA]</scope>
    <source>
        <strain evidence="3 4">DSM 44624</strain>
    </source>
</reference>
<sequence length="93" mass="10402">MIAETVLVCAAAVVVLVANVIALRRRWRPRRAGLPAPGYTLDDVVAMRQRLWDERERRHVKTTIVYDEHGEPVAGFDSRGLGAVCDFETGEPE</sequence>
<proteinExistence type="predicted"/>
<reference evidence="1 5" key="2">
    <citation type="journal article" date="2019" name="Emerg. Microbes Infect.">
        <title>Comprehensive subspecies identification of 175 nontuberculous mycobacteria species based on 7547 genomic profiles.</title>
        <authorList>
            <person name="Matsumoto Y."/>
            <person name="Kinjo T."/>
            <person name="Motooka D."/>
            <person name="Nabeya D."/>
            <person name="Jung N."/>
            <person name="Uechi K."/>
            <person name="Horii T."/>
            <person name="Iida T."/>
            <person name="Fujita J."/>
            <person name="Nakamura S."/>
        </authorList>
    </citation>
    <scope>NUCLEOTIDE SEQUENCE [LARGE SCALE GENOMIC DNA]</scope>
    <source>
        <strain evidence="1 5">JCM 12687</strain>
    </source>
</reference>
<dbReference type="RefSeq" id="WP_083129702.1">
    <property type="nucleotide sequence ID" value="NZ_AP022606.1"/>
</dbReference>
<protein>
    <submittedName>
        <fullName evidence="3">Uncharacterized protein</fullName>
    </submittedName>
</protein>
<dbReference type="EMBL" id="AP022606">
    <property type="protein sequence ID" value="BBZ09896.1"/>
    <property type="molecule type" value="Genomic_DNA"/>
</dbReference>
<evidence type="ECO:0000313" key="2">
    <source>
        <dbReference type="EMBL" id="BBZ09896.1"/>
    </source>
</evidence>
<dbReference type="AlphaFoldDB" id="A0A7I7VX61"/>
<organism evidence="3 4">
    <name type="scientific">Mycobacterium branderi</name>
    <dbReference type="NCBI Taxonomy" id="43348"/>
    <lineage>
        <taxon>Bacteria</taxon>
        <taxon>Bacillati</taxon>
        <taxon>Actinomycetota</taxon>
        <taxon>Actinomycetes</taxon>
        <taxon>Mycobacteriales</taxon>
        <taxon>Mycobacteriaceae</taxon>
        <taxon>Mycobacterium</taxon>
    </lineage>
</organism>
<keyword evidence="5" id="KW-1185">Reference proteome</keyword>
<evidence type="ECO:0000313" key="3">
    <source>
        <dbReference type="EMBL" id="ORA40928.1"/>
    </source>
</evidence>